<evidence type="ECO:0000259" key="6">
    <source>
        <dbReference type="PROSITE" id="PS50011"/>
    </source>
</evidence>
<evidence type="ECO:0000256" key="4">
    <source>
        <dbReference type="ARBA" id="ARBA00022989"/>
    </source>
</evidence>
<gene>
    <name evidence="7" type="ORF">TEA_009095</name>
</gene>
<dbReference type="GO" id="GO:0016020">
    <property type="term" value="C:membrane"/>
    <property type="evidence" value="ECO:0007669"/>
    <property type="project" value="UniProtKB-SubCell"/>
</dbReference>
<sequence length="286" mass="31826">MGGGGFGFVFKGTLPDSTVIAVKKLESINQGEKQFRVEDWKTRYQIALGTAKGLAYLHENCRDCIIHCDIKPSNILLDIDFRPKIADFGLAKLLGLEFSRVLTAMRGTTGYLAPEWILGVAITTKADVYSYGMMLFELISGRRNTDQSGERIVKFFPVWAASVVIKGGDVLSLLDHRLEKHVDVEEVWRICKVACWCIQDDENDRPSIGQVVQILEGILDVEPSPIPRLLQALVANYEHIYNFLFSSLIHSSNISHDYGAILQLLPLAKSIVLSSCKSKTIKHGCA</sequence>
<dbReference type="PANTHER" id="PTHR47974">
    <property type="entry name" value="OS07G0415500 PROTEIN"/>
    <property type="match status" value="1"/>
</dbReference>
<reference evidence="7 8" key="1">
    <citation type="journal article" date="2018" name="Proc. Natl. Acad. Sci. U.S.A.">
        <title>Draft genome sequence of Camellia sinensis var. sinensis provides insights into the evolution of the tea genome and tea quality.</title>
        <authorList>
            <person name="Wei C."/>
            <person name="Yang H."/>
            <person name="Wang S."/>
            <person name="Zhao J."/>
            <person name="Liu C."/>
            <person name="Gao L."/>
            <person name="Xia E."/>
            <person name="Lu Y."/>
            <person name="Tai Y."/>
            <person name="She G."/>
            <person name="Sun J."/>
            <person name="Cao H."/>
            <person name="Tong W."/>
            <person name="Gao Q."/>
            <person name="Li Y."/>
            <person name="Deng W."/>
            <person name="Jiang X."/>
            <person name="Wang W."/>
            <person name="Chen Q."/>
            <person name="Zhang S."/>
            <person name="Li H."/>
            <person name="Wu J."/>
            <person name="Wang P."/>
            <person name="Li P."/>
            <person name="Shi C."/>
            <person name="Zheng F."/>
            <person name="Jian J."/>
            <person name="Huang B."/>
            <person name="Shan D."/>
            <person name="Shi M."/>
            <person name="Fang C."/>
            <person name="Yue Y."/>
            <person name="Li F."/>
            <person name="Li D."/>
            <person name="Wei S."/>
            <person name="Han B."/>
            <person name="Jiang C."/>
            <person name="Yin Y."/>
            <person name="Xia T."/>
            <person name="Zhang Z."/>
            <person name="Bennetzen J.L."/>
            <person name="Zhao S."/>
            <person name="Wan X."/>
        </authorList>
    </citation>
    <scope>NUCLEOTIDE SEQUENCE [LARGE SCALE GENOMIC DNA]</scope>
    <source>
        <strain evidence="8">cv. Shuchazao</strain>
        <tissue evidence="7">Leaf</tissue>
    </source>
</reference>
<dbReference type="Proteomes" id="UP000306102">
    <property type="component" value="Unassembled WGS sequence"/>
</dbReference>
<dbReference type="Pfam" id="PF00069">
    <property type="entry name" value="Pkinase"/>
    <property type="match status" value="1"/>
</dbReference>
<dbReference type="SUPFAM" id="SSF56112">
    <property type="entry name" value="Protein kinase-like (PK-like)"/>
    <property type="match status" value="1"/>
</dbReference>
<proteinExistence type="predicted"/>
<dbReference type="PROSITE" id="PS00108">
    <property type="entry name" value="PROTEIN_KINASE_ST"/>
    <property type="match status" value="1"/>
</dbReference>
<protein>
    <recommendedName>
        <fullName evidence="6">Protein kinase domain-containing protein</fullName>
    </recommendedName>
</protein>
<comment type="caution">
    <text evidence="7">The sequence shown here is derived from an EMBL/GenBank/DDBJ whole genome shotgun (WGS) entry which is preliminary data.</text>
</comment>
<organism evidence="7 8">
    <name type="scientific">Camellia sinensis var. sinensis</name>
    <name type="common">China tea</name>
    <dbReference type="NCBI Taxonomy" id="542762"/>
    <lineage>
        <taxon>Eukaryota</taxon>
        <taxon>Viridiplantae</taxon>
        <taxon>Streptophyta</taxon>
        <taxon>Embryophyta</taxon>
        <taxon>Tracheophyta</taxon>
        <taxon>Spermatophyta</taxon>
        <taxon>Magnoliopsida</taxon>
        <taxon>eudicotyledons</taxon>
        <taxon>Gunneridae</taxon>
        <taxon>Pentapetalae</taxon>
        <taxon>asterids</taxon>
        <taxon>Ericales</taxon>
        <taxon>Theaceae</taxon>
        <taxon>Camellia</taxon>
    </lineage>
</organism>
<dbReference type="STRING" id="542762.A0A4S4DNH5"/>
<keyword evidence="4" id="KW-1133">Transmembrane helix</keyword>
<dbReference type="GO" id="GO:0004672">
    <property type="term" value="F:protein kinase activity"/>
    <property type="evidence" value="ECO:0007669"/>
    <property type="project" value="InterPro"/>
</dbReference>
<accession>A0A4S4DNH5</accession>
<evidence type="ECO:0000256" key="3">
    <source>
        <dbReference type="ARBA" id="ARBA00022729"/>
    </source>
</evidence>
<dbReference type="InterPro" id="IPR011009">
    <property type="entry name" value="Kinase-like_dom_sf"/>
</dbReference>
<comment type="subcellular location">
    <subcellularLocation>
        <location evidence="1">Membrane</location>
        <topology evidence="1">Single-pass membrane protein</topology>
    </subcellularLocation>
</comment>
<dbReference type="GO" id="GO:0005524">
    <property type="term" value="F:ATP binding"/>
    <property type="evidence" value="ECO:0007669"/>
    <property type="project" value="InterPro"/>
</dbReference>
<evidence type="ECO:0000313" key="8">
    <source>
        <dbReference type="Proteomes" id="UP000306102"/>
    </source>
</evidence>
<dbReference type="InterPro" id="IPR008271">
    <property type="entry name" value="Ser/Thr_kinase_AS"/>
</dbReference>
<name>A0A4S4DNH5_CAMSN</name>
<dbReference type="FunFam" id="1.10.510.10:FF:000384">
    <property type="entry name" value="G-type lectin S-receptor-like serine/threonine-protein kinase"/>
    <property type="match status" value="1"/>
</dbReference>
<evidence type="ECO:0000256" key="2">
    <source>
        <dbReference type="ARBA" id="ARBA00022692"/>
    </source>
</evidence>
<dbReference type="PROSITE" id="PS50011">
    <property type="entry name" value="PROTEIN_KINASE_DOM"/>
    <property type="match status" value="1"/>
</dbReference>
<dbReference type="Gene3D" id="1.10.510.10">
    <property type="entry name" value="Transferase(Phosphotransferase) domain 1"/>
    <property type="match status" value="1"/>
</dbReference>
<evidence type="ECO:0000313" key="7">
    <source>
        <dbReference type="EMBL" id="THG03726.1"/>
    </source>
</evidence>
<dbReference type="AlphaFoldDB" id="A0A4S4DNH5"/>
<dbReference type="SMART" id="SM00220">
    <property type="entry name" value="S_TKc"/>
    <property type="match status" value="1"/>
</dbReference>
<dbReference type="PANTHER" id="PTHR47974:SF19">
    <property type="entry name" value="RECEPTOR-LIKE SERINE_THREONINE-PROTEIN KINASE"/>
    <property type="match status" value="1"/>
</dbReference>
<keyword evidence="3" id="KW-0732">Signal</keyword>
<feature type="domain" description="Protein kinase" evidence="6">
    <location>
        <begin position="1"/>
        <end position="219"/>
    </location>
</feature>
<dbReference type="EMBL" id="SDRB02010886">
    <property type="protein sequence ID" value="THG03726.1"/>
    <property type="molecule type" value="Genomic_DNA"/>
</dbReference>
<evidence type="ECO:0000256" key="5">
    <source>
        <dbReference type="ARBA" id="ARBA00023136"/>
    </source>
</evidence>
<dbReference type="InterPro" id="IPR000719">
    <property type="entry name" value="Prot_kinase_dom"/>
</dbReference>
<keyword evidence="5" id="KW-0472">Membrane</keyword>
<evidence type="ECO:0000256" key="1">
    <source>
        <dbReference type="ARBA" id="ARBA00004167"/>
    </source>
</evidence>
<keyword evidence="8" id="KW-1185">Reference proteome</keyword>
<keyword evidence="2" id="KW-0812">Transmembrane</keyword>